<gene>
    <name evidence="1" type="ORF">OLEA9_A029610</name>
</gene>
<keyword evidence="1" id="KW-0418">Kinase</keyword>
<organism evidence="1 2">
    <name type="scientific">Olea europaea subsp. europaea</name>
    <dbReference type="NCBI Taxonomy" id="158383"/>
    <lineage>
        <taxon>Eukaryota</taxon>
        <taxon>Viridiplantae</taxon>
        <taxon>Streptophyta</taxon>
        <taxon>Embryophyta</taxon>
        <taxon>Tracheophyta</taxon>
        <taxon>Spermatophyta</taxon>
        <taxon>Magnoliopsida</taxon>
        <taxon>eudicotyledons</taxon>
        <taxon>Gunneridae</taxon>
        <taxon>Pentapetalae</taxon>
        <taxon>asterids</taxon>
        <taxon>lamiids</taxon>
        <taxon>Lamiales</taxon>
        <taxon>Oleaceae</taxon>
        <taxon>Oleeae</taxon>
        <taxon>Olea</taxon>
    </lineage>
</organism>
<dbReference type="Gramene" id="OE9A029610T1">
    <property type="protein sequence ID" value="OE9A029610C1"/>
    <property type="gene ID" value="OE9A029610"/>
</dbReference>
<reference evidence="1 2" key="1">
    <citation type="submission" date="2019-12" db="EMBL/GenBank/DDBJ databases">
        <authorList>
            <person name="Alioto T."/>
            <person name="Alioto T."/>
            <person name="Gomez Garrido J."/>
        </authorList>
    </citation>
    <scope>NUCLEOTIDE SEQUENCE [LARGE SCALE GENOMIC DNA]</scope>
</reference>
<dbReference type="GO" id="GO:0016301">
    <property type="term" value="F:kinase activity"/>
    <property type="evidence" value="ECO:0007669"/>
    <property type="project" value="UniProtKB-KW"/>
</dbReference>
<dbReference type="PANTHER" id="PTHR45890:SF1">
    <property type="entry name" value="AARF DOMAIN CONTAINING KINASE 2"/>
    <property type="match status" value="1"/>
</dbReference>
<dbReference type="EMBL" id="CACTIH010007253">
    <property type="protein sequence ID" value="CAA3005869.1"/>
    <property type="molecule type" value="Genomic_DNA"/>
</dbReference>
<accession>A0A8S0TR19</accession>
<dbReference type="PANTHER" id="PTHR45890">
    <property type="entry name" value="AARF DOMAIN CONTAINING KINASE 2 (PREDICTED)"/>
    <property type="match status" value="1"/>
</dbReference>
<sequence length="104" mass="11857">MAPFADSLGPEFRKLWLCTVHQTLEKAGPAFIKWGQWAATRPDLFPRDLCIEIAKLQIEAPEHSFDYTKRTIERAFGCKILKILTTLSTNLWHLGASLKCVELL</sequence>
<protein>
    <submittedName>
        <fullName evidence="1">Probable serine threonine- kinase abkC isoform X1</fullName>
    </submittedName>
</protein>
<dbReference type="AlphaFoldDB" id="A0A8S0TR19"/>
<keyword evidence="1" id="KW-0808">Transferase</keyword>
<comment type="caution">
    <text evidence="1">The sequence shown here is derived from an EMBL/GenBank/DDBJ whole genome shotgun (WGS) entry which is preliminary data.</text>
</comment>
<name>A0A8S0TR19_OLEEU</name>
<keyword evidence="2" id="KW-1185">Reference proteome</keyword>
<dbReference type="Proteomes" id="UP000594638">
    <property type="component" value="Unassembled WGS sequence"/>
</dbReference>
<proteinExistence type="predicted"/>
<dbReference type="OrthoDB" id="1290869at2759"/>
<dbReference type="InterPro" id="IPR052402">
    <property type="entry name" value="ADCK_kinase"/>
</dbReference>
<evidence type="ECO:0000313" key="1">
    <source>
        <dbReference type="EMBL" id="CAA3005869.1"/>
    </source>
</evidence>
<evidence type="ECO:0000313" key="2">
    <source>
        <dbReference type="Proteomes" id="UP000594638"/>
    </source>
</evidence>